<name>A0A8S0YU31_ARCPL</name>
<dbReference type="PANTHER" id="PTHR43827:SF3">
    <property type="entry name" value="NADP-DEPENDENT OXIDOREDUCTASE DOMAIN-CONTAINING PROTEIN"/>
    <property type="match status" value="1"/>
</dbReference>
<dbReference type="EMBL" id="CADEBD010000151">
    <property type="protein sequence ID" value="CAB3223164.1"/>
    <property type="molecule type" value="Genomic_DNA"/>
</dbReference>
<dbReference type="OrthoDB" id="7357196at2759"/>
<proteinExistence type="inferred from homology"/>
<dbReference type="GO" id="GO:0016616">
    <property type="term" value="F:oxidoreductase activity, acting on the CH-OH group of donors, NAD or NADP as acceptor"/>
    <property type="evidence" value="ECO:0007669"/>
    <property type="project" value="UniProtKB-ARBA"/>
</dbReference>
<organism evidence="5 6">
    <name type="scientific">Arctia plantaginis</name>
    <name type="common">Wood tiger moth</name>
    <name type="synonym">Phalaena plantaginis</name>
    <dbReference type="NCBI Taxonomy" id="874455"/>
    <lineage>
        <taxon>Eukaryota</taxon>
        <taxon>Metazoa</taxon>
        <taxon>Ecdysozoa</taxon>
        <taxon>Arthropoda</taxon>
        <taxon>Hexapoda</taxon>
        <taxon>Insecta</taxon>
        <taxon>Pterygota</taxon>
        <taxon>Neoptera</taxon>
        <taxon>Endopterygota</taxon>
        <taxon>Lepidoptera</taxon>
        <taxon>Glossata</taxon>
        <taxon>Ditrysia</taxon>
        <taxon>Noctuoidea</taxon>
        <taxon>Erebidae</taxon>
        <taxon>Arctiinae</taxon>
        <taxon>Arctia</taxon>
    </lineage>
</organism>
<evidence type="ECO:0000313" key="5">
    <source>
        <dbReference type="EMBL" id="CAB3223164.1"/>
    </source>
</evidence>
<dbReference type="InterPro" id="IPR020471">
    <property type="entry name" value="AKR"/>
</dbReference>
<evidence type="ECO:0000256" key="1">
    <source>
        <dbReference type="ARBA" id="ARBA00007905"/>
    </source>
</evidence>
<dbReference type="PANTHER" id="PTHR43827">
    <property type="entry name" value="2,5-DIKETO-D-GLUCONIC ACID REDUCTASE"/>
    <property type="match status" value="1"/>
</dbReference>
<accession>A0A8S0YU31</accession>
<dbReference type="PROSITE" id="PS00063">
    <property type="entry name" value="ALDOKETO_REDUCTASE_3"/>
    <property type="match status" value="1"/>
</dbReference>
<dbReference type="InterPro" id="IPR036812">
    <property type="entry name" value="NAD(P)_OxRdtase_dom_sf"/>
</dbReference>
<feature type="domain" description="NADP-dependent oxidoreductase" evidence="4">
    <location>
        <begin position="12"/>
        <end position="133"/>
    </location>
</feature>
<feature type="non-terminal residue" evidence="5">
    <location>
        <position position="160"/>
    </location>
</feature>
<evidence type="ECO:0000313" key="6">
    <source>
        <dbReference type="Proteomes" id="UP000494256"/>
    </source>
</evidence>
<keyword evidence="3" id="KW-0560">Oxidoreductase</keyword>
<sequence>SYDTSPYCPTYQINRLLEHGLEKPAALQVEVNLNLQQPALLSYCKEQDIAVMSYTPFGSLFYNKASSNAPPPRIDEPALVTMANKYNKTVPQITLRYLVELGTIPLPKSITKSRIEENINICDFELISSDREILKGYDRKYRTLSILEWADHPYFPFEKN</sequence>
<dbReference type="Pfam" id="PF00248">
    <property type="entry name" value="Aldo_ket_red"/>
    <property type="match status" value="1"/>
</dbReference>
<keyword evidence="2" id="KW-0521">NADP</keyword>
<reference evidence="5 6" key="1">
    <citation type="submission" date="2020-04" db="EMBL/GenBank/DDBJ databases">
        <authorList>
            <person name="Wallbank WR R."/>
            <person name="Pardo Diaz C."/>
            <person name="Kozak K."/>
            <person name="Martin S."/>
            <person name="Jiggins C."/>
            <person name="Moest M."/>
            <person name="Warren A I."/>
            <person name="Byers J.R.P. K."/>
            <person name="Montejo-Kovacevich G."/>
            <person name="Yen C E."/>
        </authorList>
    </citation>
    <scope>NUCLEOTIDE SEQUENCE [LARGE SCALE GENOMIC DNA]</scope>
</reference>
<dbReference type="InterPro" id="IPR018170">
    <property type="entry name" value="Aldo/ket_reductase_CS"/>
</dbReference>
<dbReference type="InterPro" id="IPR023210">
    <property type="entry name" value="NADP_OxRdtase_dom"/>
</dbReference>
<comment type="similarity">
    <text evidence="1">Belongs to the aldo/keto reductase family.</text>
</comment>
<evidence type="ECO:0000256" key="3">
    <source>
        <dbReference type="ARBA" id="ARBA00023002"/>
    </source>
</evidence>
<dbReference type="Proteomes" id="UP000494256">
    <property type="component" value="Unassembled WGS sequence"/>
</dbReference>
<comment type="caution">
    <text evidence="5">The sequence shown here is derived from an EMBL/GenBank/DDBJ whole genome shotgun (WGS) entry which is preliminary data.</text>
</comment>
<dbReference type="AlphaFoldDB" id="A0A8S0YU31"/>
<gene>
    <name evidence="5" type="ORF">APLA_LOCUS1380</name>
</gene>
<dbReference type="PRINTS" id="PR00069">
    <property type="entry name" value="ALDKETRDTASE"/>
</dbReference>
<evidence type="ECO:0000259" key="4">
    <source>
        <dbReference type="Pfam" id="PF00248"/>
    </source>
</evidence>
<protein>
    <recommendedName>
        <fullName evidence="4">NADP-dependent oxidoreductase domain-containing protein</fullName>
    </recommendedName>
</protein>
<dbReference type="SUPFAM" id="SSF51430">
    <property type="entry name" value="NAD(P)-linked oxidoreductase"/>
    <property type="match status" value="1"/>
</dbReference>
<dbReference type="Gene3D" id="3.20.20.100">
    <property type="entry name" value="NADP-dependent oxidoreductase domain"/>
    <property type="match status" value="1"/>
</dbReference>
<evidence type="ECO:0000256" key="2">
    <source>
        <dbReference type="ARBA" id="ARBA00022857"/>
    </source>
</evidence>